<keyword evidence="1" id="KW-0812">Transmembrane</keyword>
<sequence>MRLVSLLRAFASLIFARENKKSFSLSLSPHRINSHPIPSLPPPPSPSLHSAPSLLPFRPFSLSLMTPSPLSLCLHLLHFLLSSLFLLSFLLLLSFPLSHISLFSLSLSVPSPFPLSPLLPHLSRCNLFLLRPFCLIAKPVAPFFFSPPSSPSFFLLSLLLSSNRPFLLSVVCKPSSFILPPPPSLPLSALLLSYLFLSPFPFFFPPPSFYFLHFPLSSLAQFPFFRFPLLSPPLHAAFFSSSPSSFFLPQPSHFFLPPSAPPSHNIFFALPSLSPTFNPSFRPPSLPPSSPSPSLPFLPPSILSPTLNPSFRPLSLPPFYLPLNLFPPPSLFSPPSSLPPSLPLPLPAAPRLPRRRPNLFQEDAATSPGRSCDFLPLIPRHRFCDTSRTRSGVRSAECRCRHFRNFLAADIMISAARLIIVRHTCGPDGTADCAAGNHSGRGE</sequence>
<accession>A0A423SHQ6</accession>
<protein>
    <submittedName>
        <fullName evidence="2">Uncharacterized protein</fullName>
    </submittedName>
</protein>
<keyword evidence="1" id="KW-0472">Membrane</keyword>
<proteinExistence type="predicted"/>
<dbReference type="EMBL" id="QCYY01003378">
    <property type="protein sequence ID" value="ROT63790.1"/>
    <property type="molecule type" value="Genomic_DNA"/>
</dbReference>
<reference evidence="2 3" key="1">
    <citation type="submission" date="2018-04" db="EMBL/GenBank/DDBJ databases">
        <authorList>
            <person name="Zhang X."/>
            <person name="Yuan J."/>
            <person name="Li F."/>
            <person name="Xiang J."/>
        </authorList>
    </citation>
    <scope>NUCLEOTIDE SEQUENCE [LARGE SCALE GENOMIC DNA]</scope>
    <source>
        <tissue evidence="2">Muscle</tissue>
    </source>
</reference>
<evidence type="ECO:0000313" key="3">
    <source>
        <dbReference type="Proteomes" id="UP000283509"/>
    </source>
</evidence>
<dbReference type="Proteomes" id="UP000283509">
    <property type="component" value="Unassembled WGS sequence"/>
</dbReference>
<dbReference type="AlphaFoldDB" id="A0A423SHQ6"/>
<keyword evidence="1" id="KW-1133">Transmembrane helix</keyword>
<reference evidence="2 3" key="2">
    <citation type="submission" date="2019-01" db="EMBL/GenBank/DDBJ databases">
        <title>The decoding of complex shrimp genome reveals the adaptation for benthos swimmer, frequently molting mechanism and breeding impact on genome.</title>
        <authorList>
            <person name="Sun Y."/>
            <person name="Gao Y."/>
            <person name="Yu Y."/>
        </authorList>
    </citation>
    <scope>NUCLEOTIDE SEQUENCE [LARGE SCALE GENOMIC DNA]</scope>
    <source>
        <tissue evidence="2">Muscle</tissue>
    </source>
</reference>
<evidence type="ECO:0000313" key="2">
    <source>
        <dbReference type="EMBL" id="ROT63790.1"/>
    </source>
</evidence>
<evidence type="ECO:0000256" key="1">
    <source>
        <dbReference type="SAM" id="Phobius"/>
    </source>
</evidence>
<name>A0A423SHQ6_PENVA</name>
<gene>
    <name evidence="2" type="ORF">C7M84_018308</name>
</gene>
<keyword evidence="3" id="KW-1185">Reference proteome</keyword>
<organism evidence="2 3">
    <name type="scientific">Penaeus vannamei</name>
    <name type="common">Whiteleg shrimp</name>
    <name type="synonym">Litopenaeus vannamei</name>
    <dbReference type="NCBI Taxonomy" id="6689"/>
    <lineage>
        <taxon>Eukaryota</taxon>
        <taxon>Metazoa</taxon>
        <taxon>Ecdysozoa</taxon>
        <taxon>Arthropoda</taxon>
        <taxon>Crustacea</taxon>
        <taxon>Multicrustacea</taxon>
        <taxon>Malacostraca</taxon>
        <taxon>Eumalacostraca</taxon>
        <taxon>Eucarida</taxon>
        <taxon>Decapoda</taxon>
        <taxon>Dendrobranchiata</taxon>
        <taxon>Penaeoidea</taxon>
        <taxon>Penaeidae</taxon>
        <taxon>Penaeus</taxon>
    </lineage>
</organism>
<feature type="transmembrane region" description="Helical" evidence="1">
    <location>
        <begin position="84"/>
        <end position="109"/>
    </location>
</feature>
<comment type="caution">
    <text evidence="2">The sequence shown here is derived from an EMBL/GenBank/DDBJ whole genome shotgun (WGS) entry which is preliminary data.</text>
</comment>